<proteinExistence type="inferred from homology"/>
<dbReference type="SUPFAM" id="SSF50630">
    <property type="entry name" value="Acid proteases"/>
    <property type="match status" value="1"/>
</dbReference>
<keyword evidence="5" id="KW-0325">Glycoprotein</keyword>
<dbReference type="InterPro" id="IPR021109">
    <property type="entry name" value="Peptidase_aspartic_dom_sf"/>
</dbReference>
<dbReference type="InterPro" id="IPR033121">
    <property type="entry name" value="PEPTIDASE_A1"/>
</dbReference>
<dbReference type="Gene3D" id="2.40.70.10">
    <property type="entry name" value="Acid Proteases"/>
    <property type="match status" value="2"/>
</dbReference>
<dbReference type="InterPro" id="IPR034161">
    <property type="entry name" value="Pepsin-like_plant"/>
</dbReference>
<dbReference type="EMBL" id="JABTTQ020000001">
    <property type="protein sequence ID" value="KAK6163413.1"/>
    <property type="molecule type" value="Genomic_DNA"/>
</dbReference>
<dbReference type="Pfam" id="PF14541">
    <property type="entry name" value="TAXi_C"/>
    <property type="match status" value="1"/>
</dbReference>
<evidence type="ECO:0000256" key="6">
    <source>
        <dbReference type="SAM" id="SignalP"/>
    </source>
</evidence>
<evidence type="ECO:0000256" key="5">
    <source>
        <dbReference type="ARBA" id="ARBA00023180"/>
    </source>
</evidence>
<protein>
    <recommendedName>
        <fullName evidence="7">Peptidase A1 domain-containing protein</fullName>
    </recommendedName>
</protein>
<dbReference type="InterPro" id="IPR051708">
    <property type="entry name" value="Plant_Aspart_Prot_A1"/>
</dbReference>
<comment type="caution">
    <text evidence="8">The sequence shown here is derived from an EMBL/GenBank/DDBJ whole genome shotgun (WGS) entry which is preliminary data.</text>
</comment>
<dbReference type="CDD" id="cd05476">
    <property type="entry name" value="pepsin_A_like_plant"/>
    <property type="match status" value="1"/>
</dbReference>
<keyword evidence="2" id="KW-0645">Protease</keyword>
<dbReference type="Proteomes" id="UP001318860">
    <property type="component" value="Unassembled WGS sequence"/>
</dbReference>
<evidence type="ECO:0000313" key="9">
    <source>
        <dbReference type="Proteomes" id="UP001318860"/>
    </source>
</evidence>
<gene>
    <name evidence="8" type="ORF">DH2020_000277</name>
</gene>
<feature type="signal peptide" evidence="6">
    <location>
        <begin position="1"/>
        <end position="21"/>
    </location>
</feature>
<evidence type="ECO:0000256" key="2">
    <source>
        <dbReference type="ARBA" id="ARBA00022670"/>
    </source>
</evidence>
<evidence type="ECO:0000256" key="3">
    <source>
        <dbReference type="ARBA" id="ARBA00022750"/>
    </source>
</evidence>
<dbReference type="Pfam" id="PF14543">
    <property type="entry name" value="TAXi_N"/>
    <property type="match status" value="1"/>
</dbReference>
<evidence type="ECO:0000256" key="4">
    <source>
        <dbReference type="ARBA" id="ARBA00022801"/>
    </source>
</evidence>
<sequence length="407" mass="46502">MTSLTINILLCLYLLANHVSSLTLELVSQENVIRPELERQSEYRFMVKIGIGTTPSQKTTTPYKEYFLHVDTSSPLSWLQCEGCKKCFKQQPTKPFPKTNSKSFHPILPSDKLCLTKQTDGKYCTYKIHYDENSYTSGILAKETLFLGTNFDNLIFGCGMEQNRMVYANNAQNKIAGVLGLGWGPLSFVTQIESISNGKFSHCFPPFKLGRHEKHKTRLRFGADAVSPKQNQMTTKLQLIGSSPFYYVELEGISFNGQRLNKIKEDVFRAKYTEGGVIINSGEMFTRLAKPAYDVLETKMDYYFAKLMYKTKVGSYNRRCYMKANTTRHRVPTISFHFKGSSGARMVLKPEALFTDLYNDSICLGIYPNDKDNMTIIGAHQLINHWFTFDTKNSQLSFHQENCYKIG</sequence>
<keyword evidence="6" id="KW-0732">Signal</keyword>
<keyword evidence="9" id="KW-1185">Reference proteome</keyword>
<keyword evidence="3" id="KW-0064">Aspartyl protease</keyword>
<feature type="chain" id="PRO_5045397518" description="Peptidase A1 domain-containing protein" evidence="6">
    <location>
        <begin position="22"/>
        <end position="407"/>
    </location>
</feature>
<comment type="similarity">
    <text evidence="1">Belongs to the peptidase A1 family.</text>
</comment>
<reference evidence="8 9" key="1">
    <citation type="journal article" date="2021" name="Comput. Struct. Biotechnol. J.">
        <title>De novo genome assembly of the potent medicinal plant Rehmannia glutinosa using nanopore technology.</title>
        <authorList>
            <person name="Ma L."/>
            <person name="Dong C."/>
            <person name="Song C."/>
            <person name="Wang X."/>
            <person name="Zheng X."/>
            <person name="Niu Y."/>
            <person name="Chen S."/>
            <person name="Feng W."/>
        </authorList>
    </citation>
    <scope>NUCLEOTIDE SEQUENCE [LARGE SCALE GENOMIC DNA]</scope>
    <source>
        <strain evidence="8">DH-2019</strain>
    </source>
</reference>
<evidence type="ECO:0000313" key="8">
    <source>
        <dbReference type="EMBL" id="KAK6163413.1"/>
    </source>
</evidence>
<evidence type="ECO:0000256" key="1">
    <source>
        <dbReference type="ARBA" id="ARBA00007447"/>
    </source>
</evidence>
<dbReference type="PROSITE" id="PS51767">
    <property type="entry name" value="PEPTIDASE_A1"/>
    <property type="match status" value="1"/>
</dbReference>
<organism evidence="8 9">
    <name type="scientific">Rehmannia glutinosa</name>
    <name type="common">Chinese foxglove</name>
    <dbReference type="NCBI Taxonomy" id="99300"/>
    <lineage>
        <taxon>Eukaryota</taxon>
        <taxon>Viridiplantae</taxon>
        <taxon>Streptophyta</taxon>
        <taxon>Embryophyta</taxon>
        <taxon>Tracheophyta</taxon>
        <taxon>Spermatophyta</taxon>
        <taxon>Magnoliopsida</taxon>
        <taxon>eudicotyledons</taxon>
        <taxon>Gunneridae</taxon>
        <taxon>Pentapetalae</taxon>
        <taxon>asterids</taxon>
        <taxon>lamiids</taxon>
        <taxon>Lamiales</taxon>
        <taxon>Orobanchaceae</taxon>
        <taxon>Rehmannieae</taxon>
        <taxon>Rehmannia</taxon>
    </lineage>
</organism>
<keyword evidence="4" id="KW-0378">Hydrolase</keyword>
<accession>A0ABR0XW10</accession>
<name>A0ABR0XW10_REHGL</name>
<dbReference type="InterPro" id="IPR032861">
    <property type="entry name" value="TAXi_N"/>
</dbReference>
<evidence type="ECO:0000259" key="7">
    <source>
        <dbReference type="PROSITE" id="PS51767"/>
    </source>
</evidence>
<dbReference type="PANTHER" id="PTHR47967:SF128">
    <property type="entry name" value="ASPARTIC PROTEINASE CDR1-LIKE"/>
    <property type="match status" value="1"/>
</dbReference>
<dbReference type="PANTHER" id="PTHR47967">
    <property type="entry name" value="OS07G0603500 PROTEIN-RELATED"/>
    <property type="match status" value="1"/>
</dbReference>
<feature type="domain" description="Peptidase A1" evidence="7">
    <location>
        <begin position="45"/>
        <end position="399"/>
    </location>
</feature>
<dbReference type="InterPro" id="IPR032799">
    <property type="entry name" value="TAXi_C"/>
</dbReference>